<evidence type="ECO:0000313" key="2">
    <source>
        <dbReference type="Proteomes" id="UP000203366"/>
    </source>
</evidence>
<evidence type="ECO:0000313" key="1">
    <source>
        <dbReference type="EMBL" id="AEA06945.1"/>
    </source>
</evidence>
<dbReference type="GeneID" id="10399677"/>
<organism evidence="1 2">
    <name type="scientific">Lausannevirus</name>
    <dbReference type="NCBI Taxonomy" id="999883"/>
    <lineage>
        <taxon>Viruses</taxon>
        <taxon>Varidnaviria</taxon>
        <taxon>Bamfordvirae</taxon>
        <taxon>Nucleocytoviricota</taxon>
        <taxon>Megaviricetes</taxon>
        <taxon>Pimascovirales</taxon>
        <taxon>Pimascovirales incertae sedis</taxon>
        <taxon>Marseilleviridae</taxon>
        <taxon>Losannavirus</taxon>
        <taxon>Losannavirus lausannense</taxon>
    </lineage>
</organism>
<accession>F2WL22</accession>
<dbReference type="Proteomes" id="UP000203366">
    <property type="component" value="Segment"/>
</dbReference>
<proteinExistence type="predicted"/>
<sequence length="98" mass="11610">MSKKEYCVLSCVRKNNARMARIKGTDNILEDVYHNSNTWRACKAMCDNFRNSRAYVNCEKREWRKWENCGSVEECNKSITETCDNDLRVRISKALFYP</sequence>
<gene>
    <name evidence="1" type="ORF">LAU_0092</name>
</gene>
<dbReference type="EMBL" id="HQ113105">
    <property type="protein sequence ID" value="AEA06945.1"/>
    <property type="molecule type" value="Genomic_DNA"/>
</dbReference>
<dbReference type="OrthoDB" id="39111at10239"/>
<reference evidence="1 2" key="1">
    <citation type="journal article" date="2011" name="Environ. Microbiol.">
        <title>Lausannevirus, a giant amoebal virus encoding histone doublets.</title>
        <authorList>
            <person name="Thomas V."/>
            <person name="Bertelli C."/>
            <person name="Collyn F."/>
            <person name="Casson N."/>
            <person name="Telenti A."/>
            <person name="Goesmann A."/>
            <person name="Croxatto A."/>
            <person name="Greub G."/>
        </authorList>
    </citation>
    <scope>NUCLEOTIDE SEQUENCE [LARGE SCALE GENOMIC DNA]</scope>
    <source>
        <strain evidence="1">7715</strain>
    </source>
</reference>
<keyword evidence="2" id="KW-1185">Reference proteome</keyword>
<dbReference type="RefSeq" id="YP_004347057.1">
    <property type="nucleotide sequence ID" value="NC_015326.1"/>
</dbReference>
<dbReference type="KEGG" id="vg:10399677"/>
<name>F2WL22_9VIRU</name>
<protein>
    <submittedName>
        <fullName evidence="1">Uncharacterized protein</fullName>
    </submittedName>
</protein>